<feature type="region of interest" description="Disordered" evidence="1">
    <location>
        <begin position="1"/>
        <end position="106"/>
    </location>
</feature>
<accession>L5K5F0</accession>
<keyword evidence="3" id="KW-1185">Reference proteome</keyword>
<dbReference type="EMBL" id="KB031037">
    <property type="protein sequence ID" value="ELK06001.1"/>
    <property type="molecule type" value="Genomic_DNA"/>
</dbReference>
<name>L5K5F0_PTEAL</name>
<reference evidence="3" key="1">
    <citation type="journal article" date="2013" name="Science">
        <title>Comparative analysis of bat genomes provides insight into the evolution of flight and immunity.</title>
        <authorList>
            <person name="Zhang G."/>
            <person name="Cowled C."/>
            <person name="Shi Z."/>
            <person name="Huang Z."/>
            <person name="Bishop-Lilly K.A."/>
            <person name="Fang X."/>
            <person name="Wynne J.W."/>
            <person name="Xiong Z."/>
            <person name="Baker M.L."/>
            <person name="Zhao W."/>
            <person name="Tachedjian M."/>
            <person name="Zhu Y."/>
            <person name="Zhou P."/>
            <person name="Jiang X."/>
            <person name="Ng J."/>
            <person name="Yang L."/>
            <person name="Wu L."/>
            <person name="Xiao J."/>
            <person name="Feng Y."/>
            <person name="Chen Y."/>
            <person name="Sun X."/>
            <person name="Zhang Y."/>
            <person name="Marsh G.A."/>
            <person name="Crameri G."/>
            <person name="Broder C.C."/>
            <person name="Frey K.G."/>
            <person name="Wang L.F."/>
            <person name="Wang J."/>
        </authorList>
    </citation>
    <scope>NUCLEOTIDE SEQUENCE [LARGE SCALE GENOMIC DNA]</scope>
</reference>
<evidence type="ECO:0000313" key="2">
    <source>
        <dbReference type="EMBL" id="ELK06001.1"/>
    </source>
</evidence>
<evidence type="ECO:0000313" key="3">
    <source>
        <dbReference type="Proteomes" id="UP000010552"/>
    </source>
</evidence>
<protein>
    <submittedName>
        <fullName evidence="2">Uncharacterized protein</fullName>
    </submittedName>
</protein>
<organism evidence="2 3">
    <name type="scientific">Pteropus alecto</name>
    <name type="common">Black flying fox</name>
    <dbReference type="NCBI Taxonomy" id="9402"/>
    <lineage>
        <taxon>Eukaryota</taxon>
        <taxon>Metazoa</taxon>
        <taxon>Chordata</taxon>
        <taxon>Craniata</taxon>
        <taxon>Vertebrata</taxon>
        <taxon>Euteleostomi</taxon>
        <taxon>Mammalia</taxon>
        <taxon>Eutheria</taxon>
        <taxon>Laurasiatheria</taxon>
        <taxon>Chiroptera</taxon>
        <taxon>Yinpterochiroptera</taxon>
        <taxon>Pteropodoidea</taxon>
        <taxon>Pteropodidae</taxon>
        <taxon>Pteropodinae</taxon>
        <taxon>Pteropus</taxon>
    </lineage>
</organism>
<feature type="compositionally biased region" description="Polar residues" evidence="1">
    <location>
        <begin position="73"/>
        <end position="82"/>
    </location>
</feature>
<evidence type="ECO:0000256" key="1">
    <source>
        <dbReference type="SAM" id="MobiDB-lite"/>
    </source>
</evidence>
<dbReference type="Proteomes" id="UP000010552">
    <property type="component" value="Unassembled WGS sequence"/>
</dbReference>
<feature type="compositionally biased region" description="Polar residues" evidence="1">
    <location>
        <begin position="29"/>
        <end position="41"/>
    </location>
</feature>
<gene>
    <name evidence="2" type="ORF">PAL_GLEAN10017510</name>
</gene>
<dbReference type="InParanoid" id="L5K5F0"/>
<dbReference type="AlphaFoldDB" id="L5K5F0"/>
<proteinExistence type="predicted"/>
<sequence>MSWQIETTDPTEKAGPLPEEPSRPLVATSEMTPTGRGQPQKQLRDPGGSGKGARMRKRWHTREADEAPDLASTHLQATSSLPKNRERKLRKNQRPTSSFAVSEIAF</sequence>